<gene>
    <name evidence="2" type="ORF">CkaCkLH20_06361</name>
</gene>
<name>A0A9P6LK65_9PEZI</name>
<dbReference type="SUPFAM" id="SSF54695">
    <property type="entry name" value="POZ domain"/>
    <property type="match status" value="1"/>
</dbReference>
<evidence type="ECO:0000256" key="1">
    <source>
        <dbReference type="SAM" id="MobiDB-lite"/>
    </source>
</evidence>
<dbReference type="PANTHER" id="PTHR22743">
    <property type="entry name" value="MEPRIN/TRAF-LIKE MATH FAMILY-C.ELEGANS"/>
    <property type="match status" value="1"/>
</dbReference>
<dbReference type="InterPro" id="IPR052664">
    <property type="entry name" value="BTB-MATH_domain_protein"/>
</dbReference>
<reference evidence="2" key="2">
    <citation type="submission" date="2020-11" db="EMBL/GenBank/DDBJ databases">
        <title>Whole genome sequencing of Colletotrichum sp.</title>
        <authorList>
            <person name="Li H."/>
        </authorList>
    </citation>
    <scope>NUCLEOTIDE SEQUENCE</scope>
    <source>
        <strain evidence="2">CkLH20</strain>
    </source>
</reference>
<sequence length="822" mass="91160">MEEDTVHDPPSPVLGELITFDPNGDLYLHVGAGVEEKTKTYFVCSKALARASTVFRKMLYGGFAESGLSDADHGWTVDLPEDRQEPMELMLNIVHGTFDMVPEKLELTQLYTFLVVTEKYDATNITRPWAKGWMDAVKSSMQNPLLLGVAYELGDYQTFNAMAMRIATECHLDDDGDLVFGFSGENRETYSYKLRNLDCLIPAGLLEDAASIRKTLLIAMLDPYLNLYAALKGGDRSTMSSSNDEGSGPPAPKRQKLLTTKSDAQIIFDEHGDLYLHVGAEHAEHPTTFLVCSRTVSRLSKVMNRLLYGGFAESKRPDDAEKPWEVELPGDEPADFKILLGIMHGKFEEMPKSPDMFEMYRILVAADKYDCVRLLRPWSRSWIQAVEEEEDFGLVLGIAWHLGDAVLFKTTAKYFAEGAEVNGGDELLYDGELNDDGTFPCLSDVLGGSIPSNIFASITDLRQRLLDAALRPYAKLHRSLLDGPKCPFIYGGGGPKVGKTCDNQLLGSLTRGLFREGINIMLDVPQQSYRRSCSELSGVLMGLELEVGDDSEGIVAGRIHAVKCKEGLSSKDITANYDTVGDDPSTAHPNAPATMEAEPARADGRHGPREMSDEPAAKGQRQEATEMKSDVLVFDELGDLRLQVGAALAGVPAATFLVCSRTMARASPVFKKMLYGGFAESKPTDGSDWVVDLPEDHPRQIRHILHIAHVGANKYDCIGMFRPWAKRWLERIGLKDKRLDGHLLFVAWEFGQARVLRHMMAKVADEASLSEDGDGKLTYGFRHYDDVNKKLWTREWDVSEKLQGLIPVSIIGKSRRGLLDIS</sequence>
<evidence type="ECO:0000313" key="3">
    <source>
        <dbReference type="Proteomes" id="UP000781932"/>
    </source>
</evidence>
<dbReference type="AlphaFoldDB" id="A0A9P6LK65"/>
<dbReference type="InterPro" id="IPR011333">
    <property type="entry name" value="SKP1/BTB/POZ_sf"/>
</dbReference>
<feature type="compositionally biased region" description="Basic and acidic residues" evidence="1">
    <location>
        <begin position="598"/>
        <end position="624"/>
    </location>
</feature>
<dbReference type="Proteomes" id="UP000781932">
    <property type="component" value="Unassembled WGS sequence"/>
</dbReference>
<protein>
    <recommendedName>
        <fullName evidence="4">BTB domain-containing protein</fullName>
    </recommendedName>
</protein>
<evidence type="ECO:0000313" key="2">
    <source>
        <dbReference type="EMBL" id="KAF9876418.1"/>
    </source>
</evidence>
<keyword evidence="3" id="KW-1185">Reference proteome</keyword>
<dbReference type="RefSeq" id="XP_038745879.1">
    <property type="nucleotide sequence ID" value="XM_038889078.1"/>
</dbReference>
<dbReference type="GeneID" id="62162152"/>
<feature type="region of interest" description="Disordered" evidence="1">
    <location>
        <begin position="580"/>
        <end position="624"/>
    </location>
</feature>
<organism evidence="2 3">
    <name type="scientific">Colletotrichum karsti</name>
    <dbReference type="NCBI Taxonomy" id="1095194"/>
    <lineage>
        <taxon>Eukaryota</taxon>
        <taxon>Fungi</taxon>
        <taxon>Dikarya</taxon>
        <taxon>Ascomycota</taxon>
        <taxon>Pezizomycotina</taxon>
        <taxon>Sordariomycetes</taxon>
        <taxon>Hypocreomycetidae</taxon>
        <taxon>Glomerellales</taxon>
        <taxon>Glomerellaceae</taxon>
        <taxon>Colletotrichum</taxon>
        <taxon>Colletotrichum boninense species complex</taxon>
    </lineage>
</organism>
<reference evidence="2" key="1">
    <citation type="submission" date="2020-03" db="EMBL/GenBank/DDBJ databases">
        <authorList>
            <person name="He L."/>
        </authorList>
    </citation>
    <scope>NUCLEOTIDE SEQUENCE</scope>
    <source>
        <strain evidence="2">CkLH20</strain>
    </source>
</reference>
<dbReference type="Gene3D" id="3.30.710.10">
    <property type="entry name" value="Potassium Channel Kv1.1, Chain A"/>
    <property type="match status" value="3"/>
</dbReference>
<comment type="caution">
    <text evidence="2">The sequence shown here is derived from an EMBL/GenBank/DDBJ whole genome shotgun (WGS) entry which is preliminary data.</text>
</comment>
<proteinExistence type="predicted"/>
<dbReference type="PANTHER" id="PTHR22743:SF165">
    <property type="entry name" value="BTB AND MATH DOMAIN CONTAINING-RELATED"/>
    <property type="match status" value="1"/>
</dbReference>
<dbReference type="OrthoDB" id="5275938at2759"/>
<accession>A0A9P6LK65</accession>
<evidence type="ECO:0008006" key="4">
    <source>
        <dbReference type="Google" id="ProtNLM"/>
    </source>
</evidence>
<dbReference type="EMBL" id="JAATWM020000018">
    <property type="protein sequence ID" value="KAF9876418.1"/>
    <property type="molecule type" value="Genomic_DNA"/>
</dbReference>